<dbReference type="PROSITE" id="PS51918">
    <property type="entry name" value="RADICAL_SAM"/>
    <property type="match status" value="1"/>
</dbReference>
<dbReference type="NCBIfam" id="TIGR04085">
    <property type="entry name" value="rSAM_more_4Fe4S"/>
    <property type="match status" value="1"/>
</dbReference>
<evidence type="ECO:0000256" key="3">
    <source>
        <dbReference type="ARBA" id="ARBA00022723"/>
    </source>
</evidence>
<dbReference type="GO" id="GO:0051536">
    <property type="term" value="F:iron-sulfur cluster binding"/>
    <property type="evidence" value="ECO:0007669"/>
    <property type="project" value="UniProtKB-KW"/>
</dbReference>
<evidence type="ECO:0000256" key="5">
    <source>
        <dbReference type="ARBA" id="ARBA00023014"/>
    </source>
</evidence>
<evidence type="ECO:0000259" key="7">
    <source>
        <dbReference type="PROSITE" id="PS51918"/>
    </source>
</evidence>
<evidence type="ECO:0000313" key="8">
    <source>
        <dbReference type="EMBL" id="BAW19053.1"/>
    </source>
</evidence>
<accession>A0A1L7N0R1</accession>
<dbReference type="Proteomes" id="UP000222831">
    <property type="component" value="Segment"/>
</dbReference>
<keyword evidence="4" id="KW-0408">Iron</keyword>
<feature type="domain" description="Radical SAM core" evidence="7">
    <location>
        <begin position="46"/>
        <end position="260"/>
    </location>
</feature>
<keyword evidence="3" id="KW-0479">Metal-binding</keyword>
<sequence>MSISTFRIEKSGEVFGYDNTLNSILDANNQPVGRASSLLAQAPSFEKSNTPTTIKVLLGHACNYSCSYCVQKDIGNPAERPKNIMTKELIKKMRAHLDLSNVTRIELWGGETLLYWPDIVEIISALDREGITWYIPTNGTILRMKHAEFFRQMKGEMTIGISHDGPGHVSLRGPEFLHRKIDELGALQDAKVRFSFNAVISTTNYDLFAIDDYFRFFLLKADLDHVGLGFELGRTYETGACATESHVITLEQIPHYRSILKAYLKHHLDAFKKGQAPEDIDADTRLFNSLFHFSNGVIPYAKSLVQQSPIRYYSNCGTDDPNLITLDMNGAIRVCQNTDESYIYGNVANIGAAKMQKVDYSKNDFCKDCSVLRLCNRSCPIELPYETFLTNHHIENAHYSEIQLSAFELLFDSPITKVN</sequence>
<dbReference type="InterPro" id="IPR013785">
    <property type="entry name" value="Aldolase_TIM"/>
</dbReference>
<dbReference type="InterPro" id="IPR023867">
    <property type="entry name" value="Sulphatase_maturase_rSAM"/>
</dbReference>
<dbReference type="KEGG" id="vg:40074474"/>
<evidence type="ECO:0000256" key="4">
    <source>
        <dbReference type="ARBA" id="ARBA00023004"/>
    </source>
</evidence>
<protein>
    <recommendedName>
        <fullName evidence="7">Radical SAM core domain-containing protein</fullName>
    </recommendedName>
</protein>
<dbReference type="SFLD" id="SFLDG01067">
    <property type="entry name" value="SPASM/twitch_domain_containing"/>
    <property type="match status" value="1"/>
</dbReference>
<dbReference type="Pfam" id="PF04055">
    <property type="entry name" value="Radical_SAM"/>
    <property type="match status" value="1"/>
</dbReference>
<name>A0A1L7N0R1_9CAUD</name>
<dbReference type="Gene3D" id="3.20.20.70">
    <property type="entry name" value="Aldolase class I"/>
    <property type="match status" value="1"/>
</dbReference>
<dbReference type="PANTHER" id="PTHR43273">
    <property type="entry name" value="ANAEROBIC SULFATASE-MATURATING ENZYME HOMOLOG ASLB-RELATED"/>
    <property type="match status" value="1"/>
</dbReference>
<comment type="similarity">
    <text evidence="6">Belongs to the radical SAM superfamily. Anaerobic sulfatase-maturating enzyme family.</text>
</comment>
<dbReference type="GeneID" id="40074474"/>
<evidence type="ECO:0000313" key="9">
    <source>
        <dbReference type="Proteomes" id="UP000222831"/>
    </source>
</evidence>
<proteinExistence type="inferred from homology"/>
<dbReference type="SUPFAM" id="SSF102114">
    <property type="entry name" value="Radical SAM enzymes"/>
    <property type="match status" value="1"/>
</dbReference>
<dbReference type="GO" id="GO:0016491">
    <property type="term" value="F:oxidoreductase activity"/>
    <property type="evidence" value="ECO:0007669"/>
    <property type="project" value="InterPro"/>
</dbReference>
<dbReference type="SFLD" id="SFLDS00029">
    <property type="entry name" value="Radical_SAM"/>
    <property type="match status" value="1"/>
</dbReference>
<dbReference type="CDD" id="cd01335">
    <property type="entry name" value="Radical_SAM"/>
    <property type="match status" value="1"/>
</dbReference>
<dbReference type="InterPro" id="IPR007197">
    <property type="entry name" value="rSAM"/>
</dbReference>
<evidence type="ECO:0000256" key="2">
    <source>
        <dbReference type="ARBA" id="ARBA00022691"/>
    </source>
</evidence>
<keyword evidence="5" id="KW-0411">Iron-sulfur</keyword>
<dbReference type="PANTHER" id="PTHR43273:SF3">
    <property type="entry name" value="ANAEROBIC SULFATASE-MATURATING ENZYME HOMOLOG ASLB-RELATED"/>
    <property type="match status" value="1"/>
</dbReference>
<keyword evidence="2" id="KW-0949">S-adenosyl-L-methionine</keyword>
<dbReference type="OrthoDB" id="27281at10239"/>
<dbReference type="InterPro" id="IPR058240">
    <property type="entry name" value="rSAM_sf"/>
</dbReference>
<comment type="cofactor">
    <cofactor evidence="1">
        <name>[4Fe-4S] cluster</name>
        <dbReference type="ChEBI" id="CHEBI:49883"/>
    </cofactor>
</comment>
<reference evidence="8 9" key="1">
    <citation type="submission" date="2016-12" db="EMBL/GenBank/DDBJ databases">
        <title>Characterization of two jumbo phages RP12 and RP31 infecting the phytopathogen Ralstonia solanacearum.</title>
        <authorList>
            <person name="Kawasaki T."/>
            <person name="Yoshikawa G."/>
            <person name="Ogata H."/>
            <person name="Yamada T."/>
        </authorList>
    </citation>
    <scope>NUCLEOTIDE SEQUENCE [LARGE SCALE GENOMIC DNA]</scope>
    <source>
        <strain evidence="8 9">RP12</strain>
    </source>
</reference>
<dbReference type="InterPro" id="IPR023885">
    <property type="entry name" value="4Fe4S-binding_SPASM_dom"/>
</dbReference>
<keyword evidence="9" id="KW-1185">Reference proteome</keyword>
<dbReference type="GO" id="GO:0046872">
    <property type="term" value="F:metal ion binding"/>
    <property type="evidence" value="ECO:0007669"/>
    <property type="project" value="UniProtKB-KW"/>
</dbReference>
<evidence type="ECO:0000256" key="1">
    <source>
        <dbReference type="ARBA" id="ARBA00001966"/>
    </source>
</evidence>
<evidence type="ECO:0000256" key="6">
    <source>
        <dbReference type="ARBA" id="ARBA00023601"/>
    </source>
</evidence>
<dbReference type="RefSeq" id="YP_009598772.1">
    <property type="nucleotide sequence ID" value="NC_041911.1"/>
</dbReference>
<dbReference type="EMBL" id="AP017924">
    <property type="protein sequence ID" value="BAW19053.1"/>
    <property type="molecule type" value="Genomic_DNA"/>
</dbReference>
<organism evidence="8 9">
    <name type="scientific">Ralstonia phage RP12</name>
    <dbReference type="NCBI Taxonomy" id="1923889"/>
    <lineage>
        <taxon>Viruses</taxon>
        <taxon>Duplodnaviria</taxon>
        <taxon>Heunggongvirae</taxon>
        <taxon>Uroviricota</taxon>
        <taxon>Caudoviricetes</taxon>
        <taxon>Chimalliviridae</taxon>
        <taxon>Ripduovirus</taxon>
        <taxon>Ripduovirus RP12</taxon>
    </lineage>
</organism>